<dbReference type="GO" id="GO:0003723">
    <property type="term" value="F:RNA binding"/>
    <property type="evidence" value="ECO:0007669"/>
    <property type="project" value="TreeGrafter"/>
</dbReference>
<dbReference type="STRING" id="27349.A0A0L6UNJ7"/>
<evidence type="ECO:0000313" key="2">
    <source>
        <dbReference type="EMBL" id="KNZ50109.1"/>
    </source>
</evidence>
<dbReference type="InterPro" id="IPR027073">
    <property type="entry name" value="5_3_exoribonuclease"/>
</dbReference>
<feature type="domain" description="Xrn1 helical" evidence="1">
    <location>
        <begin position="5"/>
        <end position="104"/>
    </location>
</feature>
<dbReference type="Pfam" id="PF17846">
    <property type="entry name" value="XRN_M"/>
    <property type="match status" value="1"/>
</dbReference>
<dbReference type="GO" id="GO:0000956">
    <property type="term" value="P:nuclear-transcribed mRNA catabolic process"/>
    <property type="evidence" value="ECO:0007669"/>
    <property type="project" value="TreeGrafter"/>
</dbReference>
<reference evidence="2 3" key="1">
    <citation type="submission" date="2015-08" db="EMBL/GenBank/DDBJ databases">
        <title>Next Generation Sequencing and Analysis of the Genome of Puccinia sorghi L Schw, the Causal Agent of Maize Common Rust.</title>
        <authorList>
            <person name="Rochi L."/>
            <person name="Burguener G."/>
            <person name="Darino M."/>
            <person name="Turjanski A."/>
            <person name="Kreff E."/>
            <person name="Dieguez M.J."/>
            <person name="Sacco F."/>
        </authorList>
    </citation>
    <scope>NUCLEOTIDE SEQUENCE [LARGE SCALE GENOMIC DNA]</scope>
    <source>
        <strain evidence="2 3">RO10H11247</strain>
    </source>
</reference>
<accession>A0A0L6UNJ7</accession>
<proteinExistence type="predicted"/>
<organism evidence="2 3">
    <name type="scientific">Puccinia sorghi</name>
    <dbReference type="NCBI Taxonomy" id="27349"/>
    <lineage>
        <taxon>Eukaryota</taxon>
        <taxon>Fungi</taxon>
        <taxon>Dikarya</taxon>
        <taxon>Basidiomycota</taxon>
        <taxon>Pucciniomycotina</taxon>
        <taxon>Pucciniomycetes</taxon>
        <taxon>Pucciniales</taxon>
        <taxon>Pucciniaceae</taxon>
        <taxon>Puccinia</taxon>
    </lineage>
</organism>
<feature type="non-terminal residue" evidence="2">
    <location>
        <position position="1"/>
    </location>
</feature>
<dbReference type="Proteomes" id="UP000037035">
    <property type="component" value="Unassembled WGS sequence"/>
</dbReference>
<dbReference type="Gene3D" id="1.25.40.1050">
    <property type="match status" value="1"/>
</dbReference>
<dbReference type="OrthoDB" id="372487at2759"/>
<dbReference type="InterPro" id="IPR041412">
    <property type="entry name" value="Xrn1_helical"/>
</dbReference>
<dbReference type="AlphaFoldDB" id="A0A0L6UNJ7"/>
<dbReference type="PANTHER" id="PTHR12341">
    <property type="entry name" value="5'-&gt;3' EXORIBONUCLEASE"/>
    <property type="match status" value="1"/>
</dbReference>
<evidence type="ECO:0000259" key="1">
    <source>
        <dbReference type="Pfam" id="PF17846"/>
    </source>
</evidence>
<feature type="non-terminal residue" evidence="2">
    <location>
        <position position="315"/>
    </location>
</feature>
<dbReference type="GO" id="GO:0004534">
    <property type="term" value="F:5'-3' RNA exonuclease activity"/>
    <property type="evidence" value="ECO:0007669"/>
    <property type="project" value="TreeGrafter"/>
</dbReference>
<gene>
    <name evidence="2" type="ORF">VP01_4598g1</name>
</gene>
<comment type="caution">
    <text evidence="2">The sequence shown here is derived from an EMBL/GenBank/DDBJ whole genome shotgun (WGS) entry which is preliminary data.</text>
</comment>
<sequence>KVLNGFEIKNFEKCLGVLPTLSSSHISPAFCVSQISFLLKYIALMIGLESPIVDFYPLCDSKMALNGKNFNWEAIFKIPFTYEEIILQYMKHKFLDEELRRNEFLLTQQFQYNVQIFFIYPSSFPVFFTEINNFHYEMMVYNPPAMKALQVFKGLCKGLLLVKYSIYGFPTLNNLPRTGRFHKIKFNPSKSKGETIIVHFHAARLLSLCGIPLPLGIQINSNLGNYCTIWTHTLSVSGDYRKVLAEPTPKNLGNCITMVNNCRTVPMIDMFFLLGINHKTHCLFVDAHFMGGMTLMLWGMQPLSPSINYGGGHAN</sequence>
<dbReference type="VEuPathDB" id="FungiDB:VP01_4598g1"/>
<protein>
    <recommendedName>
        <fullName evidence="1">Xrn1 helical domain-containing protein</fullName>
    </recommendedName>
</protein>
<dbReference type="PANTHER" id="PTHR12341:SF7">
    <property type="entry name" value="5'-3' EXORIBONUCLEASE 1"/>
    <property type="match status" value="1"/>
</dbReference>
<evidence type="ECO:0000313" key="3">
    <source>
        <dbReference type="Proteomes" id="UP000037035"/>
    </source>
</evidence>
<keyword evidence="3" id="KW-1185">Reference proteome</keyword>
<dbReference type="EMBL" id="LAVV01009721">
    <property type="protein sequence ID" value="KNZ50109.1"/>
    <property type="molecule type" value="Genomic_DNA"/>
</dbReference>
<dbReference type="GO" id="GO:0005634">
    <property type="term" value="C:nucleus"/>
    <property type="evidence" value="ECO:0007669"/>
    <property type="project" value="TreeGrafter"/>
</dbReference>
<dbReference type="GO" id="GO:0016075">
    <property type="term" value="P:rRNA catabolic process"/>
    <property type="evidence" value="ECO:0007669"/>
    <property type="project" value="TreeGrafter"/>
</dbReference>
<name>A0A0L6UNJ7_9BASI</name>